<dbReference type="InterPro" id="IPR032675">
    <property type="entry name" value="LRR_dom_sf"/>
</dbReference>
<sequence>MSIQRLPVEVLGHVIRCVAYNDLFRCLTVCRLWSELVQAQLYRCCVSAVLDHPQLFEKFIRNRHHVRHITLQTISTFDSKMDQLTQLLDLSRPVKQIQSGNAGAAVEVSAQSVITAASTLSLQPQDNGSAIKSMLVEGYFYDFPSLYEFLPRVASLTRLEISFVKPFSNLEQIPATDVEHLQLKTILDSLPNLQHLSLLGFQFQQWPTSPEEQESELVRKCAGFDHLNTHSQKAIANSIATTAVVSPAVAGQSLGVYKHEYIPRESYKLKSLRHDDTLLHGVSIEALLSRLPNLEQIYVTTPSGTSSGHGARMDPLQYTRILQRNCPKIKDFKASGPWRICLFVPKLIPARQEGHITASTTKTWGKMSTYYGPSGVPIEPLNTWAGYKDLVEKEDDSIYPEVPALPLLECLECPGNDTLSSEDVGQFHRFKNLVEIDISRLSSYTLRETLPYRHTTPITGKDVQRILEDIPRLRVLTASGFVISWEDIESDDGEEDEISQVASSDRPVKVARIRRWSCEKTLEALSIGFRLPSCSIRQNRAIWEQIGRCKRLEFLGLYGSSLVMSLEHGVDAILELQRLEEIRNWNSLFPFPNLPALEALATRCRALKSIRIETVNSRAVRQCREAKEVLERVGRRELWKVGVDIN</sequence>
<dbReference type="CDD" id="cd09917">
    <property type="entry name" value="F-box_SF"/>
    <property type="match status" value="1"/>
</dbReference>
<name>A0A9P6KHI6_9FUNG</name>
<organism evidence="2 3">
    <name type="scientific">Lunasporangiospora selenospora</name>
    <dbReference type="NCBI Taxonomy" id="979761"/>
    <lineage>
        <taxon>Eukaryota</taxon>
        <taxon>Fungi</taxon>
        <taxon>Fungi incertae sedis</taxon>
        <taxon>Mucoromycota</taxon>
        <taxon>Mortierellomycotina</taxon>
        <taxon>Mortierellomycetes</taxon>
        <taxon>Mortierellales</taxon>
        <taxon>Mortierellaceae</taxon>
        <taxon>Lunasporangiospora</taxon>
    </lineage>
</organism>
<dbReference type="Pfam" id="PF12937">
    <property type="entry name" value="F-box-like"/>
    <property type="match status" value="1"/>
</dbReference>
<dbReference type="SUPFAM" id="SSF81383">
    <property type="entry name" value="F-box domain"/>
    <property type="match status" value="1"/>
</dbReference>
<dbReference type="EMBL" id="JAABOA010000289">
    <property type="protein sequence ID" value="KAF9584952.1"/>
    <property type="molecule type" value="Genomic_DNA"/>
</dbReference>
<evidence type="ECO:0000259" key="1">
    <source>
        <dbReference type="PROSITE" id="PS50181"/>
    </source>
</evidence>
<dbReference type="PANTHER" id="PTHR16134">
    <property type="entry name" value="F-BOX/TPR REPEAT PROTEIN POF3"/>
    <property type="match status" value="1"/>
</dbReference>
<feature type="domain" description="F-box" evidence="1">
    <location>
        <begin position="1"/>
        <end position="59"/>
    </location>
</feature>
<evidence type="ECO:0000313" key="3">
    <source>
        <dbReference type="Proteomes" id="UP000780801"/>
    </source>
</evidence>
<evidence type="ECO:0000313" key="2">
    <source>
        <dbReference type="EMBL" id="KAF9584952.1"/>
    </source>
</evidence>
<comment type="caution">
    <text evidence="2">The sequence shown here is derived from an EMBL/GenBank/DDBJ whole genome shotgun (WGS) entry which is preliminary data.</text>
</comment>
<accession>A0A9P6KHI6</accession>
<proteinExistence type="predicted"/>
<dbReference type="Gene3D" id="3.80.10.10">
    <property type="entry name" value="Ribonuclease Inhibitor"/>
    <property type="match status" value="1"/>
</dbReference>
<gene>
    <name evidence="2" type="ORF">BGW38_004519</name>
</gene>
<protein>
    <recommendedName>
        <fullName evidence="1">F-box domain-containing protein</fullName>
    </recommendedName>
</protein>
<dbReference type="SUPFAM" id="SSF52047">
    <property type="entry name" value="RNI-like"/>
    <property type="match status" value="1"/>
</dbReference>
<dbReference type="AlphaFoldDB" id="A0A9P6KHI6"/>
<dbReference type="Gene3D" id="1.20.1280.50">
    <property type="match status" value="1"/>
</dbReference>
<dbReference type="PROSITE" id="PS50181">
    <property type="entry name" value="FBOX"/>
    <property type="match status" value="1"/>
</dbReference>
<reference evidence="2" key="1">
    <citation type="journal article" date="2020" name="Fungal Divers.">
        <title>Resolving the Mortierellaceae phylogeny through synthesis of multi-gene phylogenetics and phylogenomics.</title>
        <authorList>
            <person name="Vandepol N."/>
            <person name="Liber J."/>
            <person name="Desiro A."/>
            <person name="Na H."/>
            <person name="Kennedy M."/>
            <person name="Barry K."/>
            <person name="Grigoriev I.V."/>
            <person name="Miller A.N."/>
            <person name="O'Donnell K."/>
            <person name="Stajich J.E."/>
            <person name="Bonito G."/>
        </authorList>
    </citation>
    <scope>NUCLEOTIDE SEQUENCE</scope>
    <source>
        <strain evidence="2">KOD1015</strain>
    </source>
</reference>
<keyword evidence="3" id="KW-1185">Reference proteome</keyword>
<dbReference type="InterPro" id="IPR036047">
    <property type="entry name" value="F-box-like_dom_sf"/>
</dbReference>
<dbReference type="Proteomes" id="UP000780801">
    <property type="component" value="Unassembled WGS sequence"/>
</dbReference>
<dbReference type="OrthoDB" id="2339388at2759"/>
<dbReference type="PANTHER" id="PTHR16134:SF119">
    <property type="entry name" value="AT02038P-RELATED"/>
    <property type="match status" value="1"/>
</dbReference>
<dbReference type="InterPro" id="IPR001810">
    <property type="entry name" value="F-box_dom"/>
</dbReference>